<dbReference type="EMBL" id="CP001712">
    <property type="protein sequence ID" value="EAR15630.1"/>
    <property type="molecule type" value="Genomic_DNA"/>
</dbReference>
<dbReference type="AlphaFoldDB" id="A4CL81"/>
<evidence type="ECO:0000259" key="1">
    <source>
        <dbReference type="Pfam" id="PF02625"/>
    </source>
</evidence>
<dbReference type="HOGENOM" id="CLU_041115_1_1_10"/>
<proteinExistence type="predicted"/>
<dbReference type="InterPro" id="IPR027051">
    <property type="entry name" value="XdhC_Rossmann_dom"/>
</dbReference>
<dbReference type="STRING" id="313596.RB2501_14919"/>
<reference evidence="3 4" key="1">
    <citation type="journal article" date="2009" name="J. Bacteriol.">
        <title>Complete genome sequence of Robiginitalea biformata HTCC2501.</title>
        <authorList>
            <person name="Oh H.M."/>
            <person name="Giovannoni S.J."/>
            <person name="Lee K."/>
            <person name="Ferriera S."/>
            <person name="Johnson J."/>
            <person name="Cho J.C."/>
        </authorList>
    </citation>
    <scope>NUCLEOTIDE SEQUENCE [LARGE SCALE GENOMIC DNA]</scope>
    <source>
        <strain evidence="4">ATCC BAA-864 / HTCC2501 / KCTC 12146</strain>
    </source>
</reference>
<dbReference type="PANTHER" id="PTHR30388">
    <property type="entry name" value="ALDEHYDE OXIDOREDUCTASE MOLYBDENUM COFACTOR ASSEMBLY PROTEIN"/>
    <property type="match status" value="1"/>
</dbReference>
<dbReference type="PANTHER" id="PTHR30388:SF4">
    <property type="entry name" value="MOLYBDENUM COFACTOR INSERTION CHAPERONE PAOD"/>
    <property type="match status" value="1"/>
</dbReference>
<dbReference type="Pfam" id="PF02625">
    <property type="entry name" value="XdhC_CoxI"/>
    <property type="match status" value="1"/>
</dbReference>
<name>A4CL81_ROBBH</name>
<dbReference type="Pfam" id="PF13478">
    <property type="entry name" value="XdhC_C"/>
    <property type="match status" value="1"/>
</dbReference>
<dbReference type="OrthoDB" id="9773039at2"/>
<feature type="domain" description="XdhC Rossmann" evidence="2">
    <location>
        <begin position="173"/>
        <end position="314"/>
    </location>
</feature>
<dbReference type="InterPro" id="IPR003777">
    <property type="entry name" value="XdhC_CoxI"/>
</dbReference>
<evidence type="ECO:0000259" key="2">
    <source>
        <dbReference type="Pfam" id="PF13478"/>
    </source>
</evidence>
<gene>
    <name evidence="3" type="ordered locus">RB2501_14919</name>
</gene>
<accession>A4CL81</accession>
<dbReference type="eggNOG" id="COG1975">
    <property type="taxonomic scope" value="Bacteria"/>
</dbReference>
<dbReference type="KEGG" id="rbi:RB2501_14919"/>
<dbReference type="Gene3D" id="3.40.50.720">
    <property type="entry name" value="NAD(P)-binding Rossmann-like Domain"/>
    <property type="match status" value="1"/>
</dbReference>
<evidence type="ECO:0000313" key="4">
    <source>
        <dbReference type="Proteomes" id="UP000009049"/>
    </source>
</evidence>
<dbReference type="Proteomes" id="UP000009049">
    <property type="component" value="Chromosome"/>
</dbReference>
<protein>
    <submittedName>
        <fullName evidence="3">Uncharacterized protein</fullName>
    </submittedName>
</protein>
<keyword evidence="4" id="KW-1185">Reference proteome</keyword>
<sequence>MTHELIQIVEAWERATELGHKTVLATVVDLDGSSYRRPGVRMLLLENGAAYGAVSGGCVEKEVHLQSQEVFQTGKPKMMTYDGRYRLGCEGILYILLEPFRPSKAFLKAFRQRVRDRQPLRLRSSYTREVGSREGMLTVMETPGGAYAFGDGSPDDTLSVFRQELPPRLRLELFGGEHDTVQLAALAAQAGWEVCVTVAADEARTQSYFPGAAEFRAVIPEQWDPPEMDGQTAVVLMTHSYTKDLKYLIRLTESRPAYLGVLGPASRRERLLGDLMDRLQAPDNAFFDRLHGPAGIDIGAETPQEIALSILAEILSVIRESNPVPLREKDGKIHS</sequence>
<dbReference type="RefSeq" id="WP_015754946.1">
    <property type="nucleotide sequence ID" value="NC_013222.1"/>
</dbReference>
<evidence type="ECO:0000313" key="3">
    <source>
        <dbReference type="EMBL" id="EAR15630.1"/>
    </source>
</evidence>
<feature type="domain" description="XdhC- CoxI" evidence="1">
    <location>
        <begin position="18"/>
        <end position="82"/>
    </location>
</feature>
<organism evidence="3 4">
    <name type="scientific">Robiginitalea biformata (strain ATCC BAA-864 / DSM 15991 / KCTC 12146 / HTCC2501)</name>
    <dbReference type="NCBI Taxonomy" id="313596"/>
    <lineage>
        <taxon>Bacteria</taxon>
        <taxon>Pseudomonadati</taxon>
        <taxon>Bacteroidota</taxon>
        <taxon>Flavobacteriia</taxon>
        <taxon>Flavobacteriales</taxon>
        <taxon>Flavobacteriaceae</taxon>
        <taxon>Robiginitalea</taxon>
    </lineage>
</organism>
<dbReference type="InterPro" id="IPR052698">
    <property type="entry name" value="MoCofactor_Util/Proc"/>
</dbReference>